<reference evidence="1 3" key="1">
    <citation type="submission" date="2015-09" db="EMBL/GenBank/DDBJ databases">
        <authorList>
            <consortium name="Pathogen Informatics"/>
        </authorList>
    </citation>
    <scope>NUCLEOTIDE SEQUENCE [LARGE SCALE GENOMIC DNA]</scope>
    <source>
        <strain evidence="1 3">2789STDY5834865</strain>
    </source>
</reference>
<dbReference type="Proteomes" id="UP000251853">
    <property type="component" value="Unassembled WGS sequence"/>
</dbReference>
<dbReference type="RefSeq" id="WP_022201225.1">
    <property type="nucleotide sequence ID" value="NZ_CATYWZ010000012.1"/>
</dbReference>
<reference evidence="2 4" key="2">
    <citation type="submission" date="2018-06" db="EMBL/GenBank/DDBJ databases">
        <authorList>
            <consortium name="Pathogen Informatics"/>
            <person name="Doyle S."/>
        </authorList>
    </citation>
    <scope>NUCLEOTIDE SEQUENCE [LARGE SCALE GENOMIC DNA]</scope>
    <source>
        <strain evidence="2 4">NCTC11224</strain>
    </source>
</reference>
<sequence length="78" mass="9252">MQKLYEKCVPAEERERIEKIIVQKEVRRKSEEAASRRFVFIEAKKNGVTSCRIGEGYGTPLEVALTCRRLSQRRRPWR</sequence>
<keyword evidence="4" id="KW-1185">Reference proteome</keyword>
<evidence type="ECO:0000313" key="3">
    <source>
        <dbReference type="Proteomes" id="UP000095512"/>
    </source>
</evidence>
<dbReference type="EMBL" id="CZAB01000002">
    <property type="protein sequence ID" value="CUO01186.1"/>
    <property type="molecule type" value="Genomic_DNA"/>
</dbReference>
<name>A0A174BNQ2_9FIRM</name>
<protein>
    <submittedName>
        <fullName evidence="1">Uncharacterized protein</fullName>
    </submittedName>
</protein>
<dbReference type="Proteomes" id="UP000095512">
    <property type="component" value="Unassembled WGS sequence"/>
</dbReference>
<gene>
    <name evidence="1" type="ORF">ERS852480_00276</name>
    <name evidence="2" type="ORF">NCTC11224_02214</name>
</gene>
<organism evidence="1 3">
    <name type="scientific">Enterocloster clostridioformis</name>
    <dbReference type="NCBI Taxonomy" id="1531"/>
    <lineage>
        <taxon>Bacteria</taxon>
        <taxon>Bacillati</taxon>
        <taxon>Bacillota</taxon>
        <taxon>Clostridia</taxon>
        <taxon>Lachnospirales</taxon>
        <taxon>Lachnospiraceae</taxon>
        <taxon>Enterocloster</taxon>
    </lineage>
</organism>
<evidence type="ECO:0000313" key="1">
    <source>
        <dbReference type="EMBL" id="CUO01186.1"/>
    </source>
</evidence>
<evidence type="ECO:0000313" key="2">
    <source>
        <dbReference type="EMBL" id="SQB10873.1"/>
    </source>
</evidence>
<accession>A0A174BNQ2</accession>
<dbReference type="EMBL" id="UAVW01000009">
    <property type="protein sequence ID" value="SQB10873.1"/>
    <property type="molecule type" value="Genomic_DNA"/>
</dbReference>
<dbReference type="AlphaFoldDB" id="A0A174BNQ2"/>
<proteinExistence type="predicted"/>
<evidence type="ECO:0000313" key="4">
    <source>
        <dbReference type="Proteomes" id="UP000251853"/>
    </source>
</evidence>